<comment type="caution">
    <text evidence="2">The sequence shown here is derived from an EMBL/GenBank/DDBJ whole genome shotgun (WGS) entry which is preliminary data.</text>
</comment>
<feature type="domain" description="DUF7507" evidence="1">
    <location>
        <begin position="970"/>
        <end position="1059"/>
    </location>
</feature>
<organism evidence="2 3">
    <name type="scientific">Flagellimonas iocasae</name>
    <dbReference type="NCBI Taxonomy" id="2055905"/>
    <lineage>
        <taxon>Bacteria</taxon>
        <taxon>Pseudomonadati</taxon>
        <taxon>Bacteroidota</taxon>
        <taxon>Flavobacteriia</taxon>
        <taxon>Flavobacteriales</taxon>
        <taxon>Flavobacteriaceae</taxon>
        <taxon>Flagellimonas</taxon>
    </lineage>
</organism>
<sequence length="1566" mass="167538">MVQDLEPNPTNLSELLDATYSDNTDGLDNTAGSPMYVPGISIVKSVPVFNFQLCNSVTFTYTITNQGTPGEDELQNITVTDPDFGGIIAGPPPGDFSGDDGNGILDGGETWTVQVVHNHSQSDIEYGQIGELPAQVTAELVSNPSITVNDDSHPSDHFNDGPTIVDLSACQNPGIGLIKYWDYLDLDLSGCSENFLYSFRVRNIGNISLHNVVLVDQKFGGEVPGPIPGFDTGDDGILSPGEEWQYQGLYSAEFEVIGNILNQAEVTAETVVQNIEVSDLSDNGLQSGTGGTFGSGAGNDDITDLIFDDDTCLDDAARIGLIKEATPTDNDADNCYETILYTFYVQNLGPAPIEYVKLSDVKLGGEITNRTANGNMDEILDPGETWTYEANYDLVQADYDAGFVSNRALVQGALVDAGISLFDYSDDTSYDEHDPTIVQACLTSSMSLVKSVAEFLDQDNNGCDETIRYNFEVSNTGGIDLDDVVLNDNILGGPINGPISDANNDGVLSVGETWNYQALHSITEQNMTDTEIINQAEVTANEKDTNNQVFAMDEITTPLGLGFCAAVSGIQLTKSIGGSGFQDTNNDGCVETLVYTLVVENTGAIPLDNIVLTDAKLGGQINEVPQSNLLGDNDQILAVGETWTYQIPYLLTPDDIDTGSVDNTAEVTANEEGTANEVTDNDTVNTPLGVGFCSAIAIQLTKSIGGSGFQDTNNDGCIETLVYTFVLENTGIVPLDNILLTDIKLGGQITEVPQSSNFGDNDQVLEVGETWTYQVPYLLTPDDIDTGSVDNTADVAAYEEGTANEVTDNDTVNTPLGVGFCSAIAVQLTKSVDSFQDLNGSGCNEIIRYSFTVENTGTVNLDNIVLTDDKIGGQVNNPQGDVGNDQVLSPGEVWAYTADYPLVQNDIDTGSVTNTADVAATEQGTNNNVSDQVQINTDLNGNNACAPAASVQLIKTFMGQSWLDTNNDGCFEMLIYTFIVENTGTIPLENVVLNDPDLGGEITVQPQGDTDNDEVLSVGEIWTYEVPYLITQADMDFGSVSNQANVTAEVENTNNSVTDTDEISLQLDNNFCAAAGIELAKEGVLEDLDGNNCPESIHYTFTVTNTGIVDLSQVVLSDADLTVPISGPLDDTGSDQTLSSGESWTYEAIHPITQADIDGITVTNQASISAIESVTNTTVSDSSEVVNTDVSGACIAEAAIGLIKIAGSELVDVDRNGCPESISYTFTVKNTGAITLEQVVLNDIKLGPGTIQGPLPGNDINGDTFLSVGETWTYQALYPISEQDSIAGEVRNQAQVSAIEQNTMNSITDDSDDNSFEEDEETITSVQGACVARGAIELVKSGVVVDRDGDNCGDSILYTFTVENTGAINLYQIMLEDDLLDQANITGPLSGTDVNNDGILSINEAWTYEAYYSINQQDIDNGEVTNSAIVSALEVISNNSVSNDSGEIILQLVDVCANPANPIDTDFEIFNGITPNGDGVNDYFQIDGLENYPNNILRIFNRWGVLVYEMEGYGTGSSFFRGQSDGRATVAKERELPSGTYFYMLTFMGDNPGEESYSGYLYINRD</sequence>
<dbReference type="Pfam" id="PF13585">
    <property type="entry name" value="CHU_C"/>
    <property type="match status" value="1"/>
</dbReference>
<dbReference type="Proteomes" id="UP001597342">
    <property type="component" value="Unassembled WGS sequence"/>
</dbReference>
<feature type="domain" description="DUF7507" evidence="1">
    <location>
        <begin position="1215"/>
        <end position="1303"/>
    </location>
</feature>
<dbReference type="NCBIfam" id="TIGR04131">
    <property type="entry name" value="Bac_Flav_CTERM"/>
    <property type="match status" value="1"/>
</dbReference>
<dbReference type="RefSeq" id="WP_379829500.1">
    <property type="nucleotide sequence ID" value="NZ_JBHUHU010000001.1"/>
</dbReference>
<feature type="domain" description="DUF7507" evidence="1">
    <location>
        <begin position="191"/>
        <end position="271"/>
    </location>
</feature>
<feature type="domain" description="DUF7507" evidence="1">
    <location>
        <begin position="569"/>
        <end position="680"/>
    </location>
</feature>
<dbReference type="InterPro" id="IPR026341">
    <property type="entry name" value="T9SS_type_B"/>
</dbReference>
<proteinExistence type="predicted"/>
<evidence type="ECO:0000313" key="3">
    <source>
        <dbReference type="Proteomes" id="UP001597342"/>
    </source>
</evidence>
<evidence type="ECO:0000313" key="2">
    <source>
        <dbReference type="EMBL" id="MFD2098730.1"/>
    </source>
</evidence>
<dbReference type="PANTHER" id="PTHR34819">
    <property type="entry name" value="LARGE CYSTEINE-RICH PERIPLASMIC PROTEIN OMCB"/>
    <property type="match status" value="1"/>
</dbReference>
<dbReference type="InterPro" id="IPR055354">
    <property type="entry name" value="DUF7507"/>
</dbReference>
<feature type="domain" description="DUF7507" evidence="1">
    <location>
        <begin position="697"/>
        <end position="808"/>
    </location>
</feature>
<evidence type="ECO:0000259" key="1">
    <source>
        <dbReference type="Pfam" id="PF24346"/>
    </source>
</evidence>
<feature type="domain" description="DUF7507" evidence="1">
    <location>
        <begin position="1335"/>
        <end position="1435"/>
    </location>
</feature>
<reference evidence="3" key="1">
    <citation type="journal article" date="2019" name="Int. J. Syst. Evol. Microbiol.">
        <title>The Global Catalogue of Microorganisms (GCM) 10K type strain sequencing project: providing services to taxonomists for standard genome sequencing and annotation.</title>
        <authorList>
            <consortium name="The Broad Institute Genomics Platform"/>
            <consortium name="The Broad Institute Genome Sequencing Center for Infectious Disease"/>
            <person name="Wu L."/>
            <person name="Ma J."/>
        </authorList>
    </citation>
    <scope>NUCLEOTIDE SEQUENCE [LARGE SCALE GENOMIC DNA]</scope>
    <source>
        <strain evidence="3">JCM 3389</strain>
    </source>
</reference>
<accession>A0ABW4XT61</accession>
<feature type="domain" description="DUF7507" evidence="1">
    <location>
        <begin position="1075"/>
        <end position="1180"/>
    </location>
</feature>
<name>A0ABW4XT61_9FLAO</name>
<keyword evidence="3" id="KW-1185">Reference proteome</keyword>
<feature type="domain" description="DUF7507" evidence="1">
    <location>
        <begin position="317"/>
        <end position="413"/>
    </location>
</feature>
<dbReference type="InterPro" id="IPR051172">
    <property type="entry name" value="Chlamydia_OmcB"/>
</dbReference>
<feature type="domain" description="DUF7507" evidence="1">
    <location>
        <begin position="825"/>
        <end position="931"/>
    </location>
</feature>
<gene>
    <name evidence="2" type="ORF">ACFSJE_03020</name>
</gene>
<dbReference type="EMBL" id="JBHUHU010000001">
    <property type="protein sequence ID" value="MFD2098730.1"/>
    <property type="molecule type" value="Genomic_DNA"/>
</dbReference>
<dbReference type="Pfam" id="PF24346">
    <property type="entry name" value="DUF7507"/>
    <property type="match status" value="10"/>
</dbReference>
<protein>
    <submittedName>
        <fullName evidence="2">Gliding motility-associated C-terminal domain-containing protein</fullName>
    </submittedName>
</protein>
<feature type="domain" description="DUF7507" evidence="1">
    <location>
        <begin position="444"/>
        <end position="545"/>
    </location>
</feature>